<accession>A0AAE9GZC5</accession>
<keyword evidence="10 15" id="KW-0798">TonB box</keyword>
<evidence type="ECO:0000259" key="17">
    <source>
        <dbReference type="Pfam" id="PF07715"/>
    </source>
</evidence>
<dbReference type="Pfam" id="PF07715">
    <property type="entry name" value="Plug"/>
    <property type="match status" value="1"/>
</dbReference>
<dbReference type="EMBL" id="CP091507">
    <property type="protein sequence ID" value="UOO80665.1"/>
    <property type="molecule type" value="Genomic_DNA"/>
</dbReference>
<evidence type="ECO:0000256" key="14">
    <source>
        <dbReference type="PROSITE-ProRule" id="PRU01360"/>
    </source>
</evidence>
<dbReference type="PANTHER" id="PTHR32552:SF68">
    <property type="entry name" value="FERRICHROME OUTER MEMBRANE TRANSPORTER_PHAGE RECEPTOR"/>
    <property type="match status" value="1"/>
</dbReference>
<dbReference type="PANTHER" id="PTHR32552">
    <property type="entry name" value="FERRICHROME IRON RECEPTOR-RELATED"/>
    <property type="match status" value="1"/>
</dbReference>
<dbReference type="InterPro" id="IPR039426">
    <property type="entry name" value="TonB-dep_rcpt-like"/>
</dbReference>
<evidence type="ECO:0000256" key="11">
    <source>
        <dbReference type="ARBA" id="ARBA00023136"/>
    </source>
</evidence>
<evidence type="ECO:0000256" key="9">
    <source>
        <dbReference type="ARBA" id="ARBA00023065"/>
    </source>
</evidence>
<reference evidence="18" key="1">
    <citation type="submission" date="2021-12" db="EMBL/GenBank/DDBJ databases">
        <authorList>
            <person name="Veyrier F.J."/>
        </authorList>
    </citation>
    <scope>NUCLEOTIDE SEQUENCE</scope>
    <source>
        <strain evidence="18">1258/02</strain>
    </source>
</reference>
<dbReference type="CDD" id="cd01347">
    <property type="entry name" value="ligand_gated_channel"/>
    <property type="match status" value="1"/>
</dbReference>
<keyword evidence="9" id="KW-0406">Ion transport</keyword>
<dbReference type="PROSITE" id="PS52016">
    <property type="entry name" value="TONB_DEPENDENT_REC_3"/>
    <property type="match status" value="1"/>
</dbReference>
<feature type="domain" description="TonB-dependent receptor plug" evidence="17">
    <location>
        <begin position="5"/>
        <end position="51"/>
    </location>
</feature>
<evidence type="ECO:0000313" key="18">
    <source>
        <dbReference type="EMBL" id="UOO80665.1"/>
    </source>
</evidence>
<keyword evidence="4 14" id="KW-1134">Transmembrane beta strand</keyword>
<organism evidence="18 19">
    <name type="scientific">Uruburuella suis</name>
    <dbReference type="NCBI Taxonomy" id="252130"/>
    <lineage>
        <taxon>Bacteria</taxon>
        <taxon>Pseudomonadati</taxon>
        <taxon>Pseudomonadota</taxon>
        <taxon>Betaproteobacteria</taxon>
        <taxon>Neisseriales</taxon>
        <taxon>Neisseriaceae</taxon>
        <taxon>Uruburuella</taxon>
    </lineage>
</organism>
<dbReference type="GO" id="GO:0015344">
    <property type="term" value="F:siderophore uptake transmembrane transporter activity"/>
    <property type="evidence" value="ECO:0007669"/>
    <property type="project" value="TreeGrafter"/>
</dbReference>
<feature type="domain" description="TonB-dependent receptor-like beta-barrel" evidence="16">
    <location>
        <begin position="127"/>
        <end position="568"/>
    </location>
</feature>
<evidence type="ECO:0000256" key="3">
    <source>
        <dbReference type="ARBA" id="ARBA00022448"/>
    </source>
</evidence>
<dbReference type="GO" id="GO:0015891">
    <property type="term" value="P:siderophore transport"/>
    <property type="evidence" value="ECO:0007669"/>
    <property type="project" value="InterPro"/>
</dbReference>
<evidence type="ECO:0000256" key="13">
    <source>
        <dbReference type="ARBA" id="ARBA00023237"/>
    </source>
</evidence>
<evidence type="ECO:0000256" key="12">
    <source>
        <dbReference type="ARBA" id="ARBA00023170"/>
    </source>
</evidence>
<dbReference type="InterPro" id="IPR036942">
    <property type="entry name" value="Beta-barrel_TonB_sf"/>
</dbReference>
<dbReference type="Gene3D" id="2.170.130.10">
    <property type="entry name" value="TonB-dependent receptor, plug domain"/>
    <property type="match status" value="1"/>
</dbReference>
<evidence type="ECO:0000256" key="7">
    <source>
        <dbReference type="ARBA" id="ARBA00022729"/>
    </source>
</evidence>
<evidence type="ECO:0000313" key="19">
    <source>
        <dbReference type="Proteomes" id="UP000829756"/>
    </source>
</evidence>
<protein>
    <submittedName>
        <fullName evidence="18">TonB-dependent siderophore receptor</fullName>
    </submittedName>
</protein>
<evidence type="ECO:0000256" key="4">
    <source>
        <dbReference type="ARBA" id="ARBA00022452"/>
    </source>
</evidence>
<dbReference type="InterPro" id="IPR012910">
    <property type="entry name" value="Plug_dom"/>
</dbReference>
<sequence>MRGAEASQSFDGAPVNNYGFFTPHVDTFGIEAVEITKGADSLTYGAANPGGLINYISKRPHKSQVGKGEVKAQAGNNGQYGIAADYTGSLNADQSLRYRLVGSFRAADGDWNGTDNKTFYLAPSLAWDITDRTRLSLLASYQRDKGTPSSNFVPMAGSLVAIDGQKVNPTTNLGDPSVDHETNKQYSLGYEFSHDFNDSLSFSSNYRYTHIDNHHLGTYVWSSVDPTNYTATRDAVFNDGTAKNHSIDNRITWRWHNENIRNTLVAGVDYRQQKVNGVYQSFAIPTIVSPGTVNIFSPTYGISVDTSNIPRNDLKASQLGFYLQDSVRLFDKVGISAGVRHDRAKSEEYTNNQSVKANHTSYAGSIMYFAPFGLNPYFAYTESFRLPTGLSGNQTLYDPQTTEQYEIGLKYLPAWLDGTLSIAAFKANDKGALISNAGGTGNTVSGDVSKRKGVELQAQAQITDNLSGQLAYTYQTRTDRGSDGIDYHNTLFAKHSASLRGVYAFDQGTLNGLSLGAGVRYVGSSKVDGQWAVAAYKGLKVPSSTVFDLFARYDFARNWTAQVNVDNIGNRKYIAACDASYCYYGQGRSILGSVSYKF</sequence>
<comment type="similarity">
    <text evidence="2 14 15">Belongs to the TonB-dependent receptor family.</text>
</comment>
<evidence type="ECO:0000256" key="5">
    <source>
        <dbReference type="ARBA" id="ARBA00022496"/>
    </source>
</evidence>
<keyword evidence="7" id="KW-0732">Signal</keyword>
<dbReference type="GO" id="GO:0009279">
    <property type="term" value="C:cell outer membrane"/>
    <property type="evidence" value="ECO:0007669"/>
    <property type="project" value="UniProtKB-SubCell"/>
</dbReference>
<keyword evidence="6 14" id="KW-0812">Transmembrane</keyword>
<keyword evidence="8" id="KW-0408">Iron</keyword>
<keyword evidence="11 14" id="KW-0472">Membrane</keyword>
<dbReference type="Pfam" id="PF00593">
    <property type="entry name" value="TonB_dep_Rec_b-barrel"/>
    <property type="match status" value="1"/>
</dbReference>
<keyword evidence="12 18" id="KW-0675">Receptor</keyword>
<evidence type="ECO:0000256" key="8">
    <source>
        <dbReference type="ARBA" id="ARBA00023004"/>
    </source>
</evidence>
<keyword evidence="3 14" id="KW-0813">Transport</keyword>
<dbReference type="AlphaFoldDB" id="A0AAE9GZC5"/>
<reference evidence="18" key="2">
    <citation type="journal article" date="2022" name="Res Sq">
        <title>Evolution of multicellular longitudinally dividing oral cavity symbionts (Neisseriaceae).</title>
        <authorList>
            <person name="Nyongesa S."/>
            <person name="Weber P."/>
            <person name="Bernet E."/>
            <person name="Pullido F."/>
            <person name="Nieckarz M."/>
            <person name="Delaby M."/>
            <person name="Nieves C."/>
            <person name="Viehboeck T."/>
            <person name="Krause N."/>
            <person name="Rivera-Millot A."/>
            <person name="Nakamura A."/>
            <person name="Vischer N."/>
            <person name="VanNieuwenhze M."/>
            <person name="Brun Y."/>
            <person name="Cava F."/>
            <person name="Bulgheresi S."/>
            <person name="Veyrier F."/>
        </authorList>
    </citation>
    <scope>NUCLEOTIDE SEQUENCE</scope>
    <source>
        <strain evidence="18">1258/02</strain>
    </source>
</reference>
<evidence type="ECO:0000256" key="1">
    <source>
        <dbReference type="ARBA" id="ARBA00004571"/>
    </source>
</evidence>
<keyword evidence="13 14" id="KW-0998">Cell outer membrane</keyword>
<evidence type="ECO:0000256" key="2">
    <source>
        <dbReference type="ARBA" id="ARBA00009810"/>
    </source>
</evidence>
<dbReference type="InterPro" id="IPR037066">
    <property type="entry name" value="Plug_dom_sf"/>
</dbReference>
<evidence type="ECO:0000256" key="10">
    <source>
        <dbReference type="ARBA" id="ARBA00023077"/>
    </source>
</evidence>
<evidence type="ECO:0000256" key="15">
    <source>
        <dbReference type="RuleBase" id="RU003357"/>
    </source>
</evidence>
<dbReference type="InterPro" id="IPR010105">
    <property type="entry name" value="TonB_sidphr_rcpt"/>
</dbReference>
<name>A0AAE9GZC5_9NEIS</name>
<dbReference type="InterPro" id="IPR000531">
    <property type="entry name" value="Beta-barrel_TonB"/>
</dbReference>
<keyword evidence="5" id="KW-0410">Iron transport</keyword>
<dbReference type="SUPFAM" id="SSF56935">
    <property type="entry name" value="Porins"/>
    <property type="match status" value="1"/>
</dbReference>
<evidence type="ECO:0000259" key="16">
    <source>
        <dbReference type="Pfam" id="PF00593"/>
    </source>
</evidence>
<dbReference type="Proteomes" id="UP000829756">
    <property type="component" value="Chromosome"/>
</dbReference>
<dbReference type="NCBIfam" id="TIGR01783">
    <property type="entry name" value="TonB-siderophor"/>
    <property type="match status" value="1"/>
</dbReference>
<evidence type="ECO:0000256" key="6">
    <source>
        <dbReference type="ARBA" id="ARBA00022692"/>
    </source>
</evidence>
<comment type="subcellular location">
    <subcellularLocation>
        <location evidence="1 14">Cell outer membrane</location>
        <topology evidence="1 14">Multi-pass membrane protein</topology>
    </subcellularLocation>
</comment>
<dbReference type="KEGG" id="usu:LVJ78_09120"/>
<dbReference type="Gene3D" id="2.40.170.20">
    <property type="entry name" value="TonB-dependent receptor, beta-barrel domain"/>
    <property type="match status" value="1"/>
</dbReference>
<dbReference type="GO" id="GO:0038023">
    <property type="term" value="F:signaling receptor activity"/>
    <property type="evidence" value="ECO:0007669"/>
    <property type="project" value="InterPro"/>
</dbReference>
<gene>
    <name evidence="18" type="ORF">LVJ78_09120</name>
</gene>
<proteinExistence type="inferred from homology"/>